<gene>
    <name evidence="1" type="primary">WBGene00274951</name>
</gene>
<evidence type="ECO:0000313" key="1">
    <source>
        <dbReference type="EnsemblMetazoa" id="PPA36582.1"/>
    </source>
</evidence>
<organism evidence="1 2">
    <name type="scientific">Pristionchus pacificus</name>
    <name type="common">Parasitic nematode worm</name>
    <dbReference type="NCBI Taxonomy" id="54126"/>
    <lineage>
        <taxon>Eukaryota</taxon>
        <taxon>Metazoa</taxon>
        <taxon>Ecdysozoa</taxon>
        <taxon>Nematoda</taxon>
        <taxon>Chromadorea</taxon>
        <taxon>Rhabditida</taxon>
        <taxon>Rhabditina</taxon>
        <taxon>Diplogasteromorpha</taxon>
        <taxon>Diplogasteroidea</taxon>
        <taxon>Neodiplogasteridae</taxon>
        <taxon>Pristionchus</taxon>
    </lineage>
</organism>
<dbReference type="EnsemblMetazoa" id="PPA36582.1">
    <property type="protein sequence ID" value="PPA36582.1"/>
    <property type="gene ID" value="WBGene00274951"/>
</dbReference>
<reference evidence="2" key="1">
    <citation type="journal article" date="2008" name="Nat. Genet.">
        <title>The Pristionchus pacificus genome provides a unique perspective on nematode lifestyle and parasitism.</title>
        <authorList>
            <person name="Dieterich C."/>
            <person name="Clifton S.W."/>
            <person name="Schuster L.N."/>
            <person name="Chinwalla A."/>
            <person name="Delehaunty K."/>
            <person name="Dinkelacker I."/>
            <person name="Fulton L."/>
            <person name="Fulton R."/>
            <person name="Godfrey J."/>
            <person name="Minx P."/>
            <person name="Mitreva M."/>
            <person name="Roeseler W."/>
            <person name="Tian H."/>
            <person name="Witte H."/>
            <person name="Yang S.P."/>
            <person name="Wilson R.K."/>
            <person name="Sommer R.J."/>
        </authorList>
    </citation>
    <scope>NUCLEOTIDE SEQUENCE [LARGE SCALE GENOMIC DNA]</scope>
    <source>
        <strain evidence="2">PS312</strain>
    </source>
</reference>
<evidence type="ECO:0000313" key="2">
    <source>
        <dbReference type="Proteomes" id="UP000005239"/>
    </source>
</evidence>
<dbReference type="Proteomes" id="UP000005239">
    <property type="component" value="Unassembled WGS sequence"/>
</dbReference>
<sequence>MKSETSVLPIVIDYASLTISTTSSAKHQHVAHSFTGLSNRKVLQSSPSSSPPMSVPC</sequence>
<accession>A0A8R1YUE5</accession>
<protein>
    <submittedName>
        <fullName evidence="1">Uncharacterized protein</fullName>
    </submittedName>
</protein>
<dbReference type="AlphaFoldDB" id="A0A2A6CYG2"/>
<proteinExistence type="predicted"/>
<keyword evidence="2" id="KW-1185">Reference proteome</keyword>
<reference evidence="1" key="2">
    <citation type="submission" date="2022-06" db="UniProtKB">
        <authorList>
            <consortium name="EnsemblMetazoa"/>
        </authorList>
    </citation>
    <scope>IDENTIFICATION</scope>
    <source>
        <strain evidence="1">PS312</strain>
    </source>
</reference>
<accession>A0A2A6CYG2</accession>
<name>A0A2A6CYG2_PRIPA</name>